<evidence type="ECO:0000256" key="1">
    <source>
        <dbReference type="ARBA" id="ARBA00009275"/>
    </source>
</evidence>
<evidence type="ECO:0000256" key="3">
    <source>
        <dbReference type="ARBA" id="ARBA00022801"/>
    </source>
</evidence>
<dbReference type="InterPro" id="IPR032466">
    <property type="entry name" value="Metal_Hydrolase"/>
</dbReference>
<evidence type="ECO:0000313" key="5">
    <source>
        <dbReference type="EMBL" id="KAK9702218.1"/>
    </source>
</evidence>
<dbReference type="InterPro" id="IPR001130">
    <property type="entry name" value="TatD-like"/>
</dbReference>
<dbReference type="PANTHER" id="PTHR46317:SF1">
    <property type="entry name" value="HYDROLASE, TATD FAMILY"/>
    <property type="match status" value="1"/>
</dbReference>
<keyword evidence="2" id="KW-0479">Metal-binding</keyword>
<protein>
    <submittedName>
        <fullName evidence="5">Uncharacterized protein</fullName>
    </submittedName>
</protein>
<comment type="caution">
    <text evidence="5">The sequence shown here is derived from an EMBL/GenBank/DDBJ whole genome shotgun (WGS) entry which is preliminary data.</text>
</comment>
<dbReference type="CDD" id="cd01310">
    <property type="entry name" value="TatD_DNAse"/>
    <property type="match status" value="1"/>
</dbReference>
<sequence length="279" mass="30763">MFDCHAHIYSTQFLGKDITIILQEAELVGVKGILSVPEKLSDVDEIQELANLNPIIKPCAGLHPVQVEKDGKVRSVMEVEVGPMIEKIRELNEKQKIFAIGEIGLDFSPHVLSSEINPKVSAEKLKEIQCYVFSAQLKVARELNLAVNVHSRSAGHYAISMLEAHKIELAVLHAYDGKASSAKKGVELGYYFSIPPSILRSPQKQKLVSVVPLSNLLLETDSPALGPEKGVDNVPSNLIISAREIARIKDVSVEEVIRITTENAYKVFPLLNKNPLQQC</sequence>
<dbReference type="SUPFAM" id="SSF51556">
    <property type="entry name" value="Metallo-dependent hydrolases"/>
    <property type="match status" value="1"/>
</dbReference>
<evidence type="ECO:0000256" key="2">
    <source>
        <dbReference type="ARBA" id="ARBA00022723"/>
    </source>
</evidence>
<accession>A0ABR2VUI8</accession>
<keyword evidence="6" id="KW-1185">Reference proteome</keyword>
<dbReference type="Pfam" id="PF01026">
    <property type="entry name" value="TatD_DNase"/>
    <property type="match status" value="1"/>
</dbReference>
<gene>
    <name evidence="5" type="ORF">K7432_011346</name>
</gene>
<dbReference type="Gene3D" id="3.20.20.140">
    <property type="entry name" value="Metal-dependent hydrolases"/>
    <property type="match status" value="1"/>
</dbReference>
<dbReference type="EMBL" id="JASJQH010007742">
    <property type="protein sequence ID" value="KAK9702218.1"/>
    <property type="molecule type" value="Genomic_DNA"/>
</dbReference>
<evidence type="ECO:0000256" key="4">
    <source>
        <dbReference type="ARBA" id="ARBA00093287"/>
    </source>
</evidence>
<name>A0ABR2VUI8_9FUNG</name>
<dbReference type="PROSITE" id="PS01091">
    <property type="entry name" value="TATD_3"/>
    <property type="match status" value="1"/>
</dbReference>
<dbReference type="PIRSF" id="PIRSF005902">
    <property type="entry name" value="DNase_TatD"/>
    <property type="match status" value="1"/>
</dbReference>
<dbReference type="PANTHER" id="PTHR46317">
    <property type="entry name" value="HYDROLASE OF PHP SUPERFAMILY-RELATED PROTEIN"/>
    <property type="match status" value="1"/>
</dbReference>
<comment type="function">
    <text evidence="4">Exhibits 3'-exonuclease activities and apurinic/apyrimidinic (AP) endonuclease (in vitro). Show preferential AP endonuclease activity on double-stranded DNA substrates and 3'- exonuclease activity on single-stranded DNA.</text>
</comment>
<keyword evidence="3" id="KW-0378">Hydrolase</keyword>
<evidence type="ECO:0000313" key="6">
    <source>
        <dbReference type="Proteomes" id="UP001479436"/>
    </source>
</evidence>
<reference evidence="5 6" key="1">
    <citation type="submission" date="2023-04" db="EMBL/GenBank/DDBJ databases">
        <title>Genome of Basidiobolus ranarum AG-B5.</title>
        <authorList>
            <person name="Stajich J.E."/>
            <person name="Carter-House D."/>
            <person name="Gryganskyi A."/>
        </authorList>
    </citation>
    <scope>NUCLEOTIDE SEQUENCE [LARGE SCALE GENOMIC DNA]</scope>
    <source>
        <strain evidence="5 6">AG-B5</strain>
    </source>
</reference>
<dbReference type="InterPro" id="IPR018228">
    <property type="entry name" value="DNase_TatD-rel_CS"/>
</dbReference>
<organism evidence="5 6">
    <name type="scientific">Basidiobolus ranarum</name>
    <dbReference type="NCBI Taxonomy" id="34480"/>
    <lineage>
        <taxon>Eukaryota</taxon>
        <taxon>Fungi</taxon>
        <taxon>Fungi incertae sedis</taxon>
        <taxon>Zoopagomycota</taxon>
        <taxon>Entomophthoromycotina</taxon>
        <taxon>Basidiobolomycetes</taxon>
        <taxon>Basidiobolales</taxon>
        <taxon>Basidiobolaceae</taxon>
        <taxon>Basidiobolus</taxon>
    </lineage>
</organism>
<comment type="similarity">
    <text evidence="1">Belongs to the metallo-dependent hydrolases superfamily. TatD-type hydrolase family.</text>
</comment>
<proteinExistence type="inferred from homology"/>
<dbReference type="Proteomes" id="UP001479436">
    <property type="component" value="Unassembled WGS sequence"/>
</dbReference>